<proteinExistence type="predicted"/>
<comment type="caution">
    <text evidence="1">The sequence shown here is derived from an EMBL/GenBank/DDBJ whole genome shotgun (WGS) entry which is preliminary data.</text>
</comment>
<dbReference type="EMBL" id="JBEZAE010000007">
    <property type="protein sequence ID" value="MEU7071249.1"/>
    <property type="molecule type" value="Genomic_DNA"/>
</dbReference>
<keyword evidence="2" id="KW-1185">Reference proteome</keyword>
<evidence type="ECO:0000313" key="1">
    <source>
        <dbReference type="EMBL" id="MEU7071249.1"/>
    </source>
</evidence>
<reference evidence="1 2" key="1">
    <citation type="submission" date="2024-06" db="EMBL/GenBank/DDBJ databases">
        <title>The Natural Products Discovery Center: Release of the First 8490 Sequenced Strains for Exploring Actinobacteria Biosynthetic Diversity.</title>
        <authorList>
            <person name="Kalkreuter E."/>
            <person name="Kautsar S.A."/>
            <person name="Yang D."/>
            <person name="Bader C.D."/>
            <person name="Teijaro C.N."/>
            <person name="Fluegel L."/>
            <person name="Davis C.M."/>
            <person name="Simpson J.R."/>
            <person name="Lauterbach L."/>
            <person name="Steele A.D."/>
            <person name="Gui C."/>
            <person name="Meng S."/>
            <person name="Li G."/>
            <person name="Viehrig K."/>
            <person name="Ye F."/>
            <person name="Su P."/>
            <person name="Kiefer A.F."/>
            <person name="Nichols A."/>
            <person name="Cepeda A.J."/>
            <person name="Yan W."/>
            <person name="Fan B."/>
            <person name="Jiang Y."/>
            <person name="Adhikari A."/>
            <person name="Zheng C.-J."/>
            <person name="Schuster L."/>
            <person name="Cowan T.M."/>
            <person name="Smanski M.J."/>
            <person name="Chevrette M.G."/>
            <person name="De Carvalho L.P.S."/>
            <person name="Shen B."/>
        </authorList>
    </citation>
    <scope>NUCLEOTIDE SEQUENCE [LARGE SCALE GENOMIC DNA]</scope>
    <source>
        <strain evidence="1 2">NPDC045974</strain>
    </source>
</reference>
<evidence type="ECO:0000313" key="2">
    <source>
        <dbReference type="Proteomes" id="UP001551329"/>
    </source>
</evidence>
<dbReference type="InterPro" id="IPR045685">
    <property type="entry name" value="DUF6190"/>
</dbReference>
<gene>
    <name evidence="1" type="ORF">AB0A88_14030</name>
</gene>
<accession>A0ABV3C8Z2</accession>
<organism evidence="1 2">
    <name type="scientific">Streptomyces narbonensis</name>
    <dbReference type="NCBI Taxonomy" id="67333"/>
    <lineage>
        <taxon>Bacteria</taxon>
        <taxon>Bacillati</taxon>
        <taxon>Actinomycetota</taxon>
        <taxon>Actinomycetes</taxon>
        <taxon>Kitasatosporales</taxon>
        <taxon>Streptomycetaceae</taxon>
        <taxon>Streptomyces</taxon>
    </lineage>
</organism>
<protein>
    <submittedName>
        <fullName evidence="1">DUF6190 family protein</fullName>
    </submittedName>
</protein>
<name>A0ABV3C8Z2_9ACTN</name>
<dbReference type="RefSeq" id="WP_358475112.1">
    <property type="nucleotide sequence ID" value="NZ_JBEZAE010000007.1"/>
</dbReference>
<dbReference type="Pfam" id="PF19689">
    <property type="entry name" value="DUF6190"/>
    <property type="match status" value="1"/>
</dbReference>
<dbReference type="Proteomes" id="UP001551329">
    <property type="component" value="Unassembled WGS sequence"/>
</dbReference>
<sequence length="181" mass="20042">MSADDIGTGRDDFIDAALFLGMHSADDAVRVAAKAFFVRHLDGRVVMSLEQVGRCDDVIWGYSRELQDLYYPFMDHLHTVMDISREGYDRADVRLALSDTGTPPWLPFTDRMLLGQVINRKGLLHTVGGRSDAFDGLPVRAVADWPAGQPEPSFPEPLERLYRESLALRLPVGPGALSEGV</sequence>